<keyword evidence="4" id="KW-0808">Transferase</keyword>
<sequence>MTALSPRLRTRIMLAFAGLTLLVAAVFGVYAVSAVYVIEDRFFDAMLQREAALQLRHRAQQGDWSSARDPAMRVYPNAAALPRELRAVLAEDPQRREIAGGDGRHYHLLPLQPRSSEPTAYLVAEVSRQLVVRPIRQDLFALLGWSALALVVMALVMGGWLAHRTAAPIAQLAAQVHALRPDQPPTGWSSGYRDHEVGVLARGLEGLATRVRALVTREREFTRDASHELRTPLAVIRSVCERLQQEPLTDAGRHQVAFLRQSAQQLEQTVAALLALAREDAPAAASTGSTAHAVLPILEAVVMEQAAWLQDKPVTVVVDVPRDARVRLAEPVLRVLLSNLVGNAFVHADHGCVHIDVADGRLRIRNPGELAATVRDNPFQPFAKSEASAGQGLGLAIVRRLCDRHGVDVRIDAVEGMVSASFALASGPVISHG</sequence>
<keyword evidence="7 8" id="KW-1133">Transmembrane helix</keyword>
<dbReference type="AlphaFoldDB" id="A0A0A0ES99"/>
<dbReference type="Pfam" id="PF02518">
    <property type="entry name" value="HATPase_c"/>
    <property type="match status" value="1"/>
</dbReference>
<dbReference type="OrthoDB" id="9121563at2"/>
<dbReference type="PANTHER" id="PTHR45436:SF16">
    <property type="entry name" value="HISTIDINE KINASE"/>
    <property type="match status" value="1"/>
</dbReference>
<dbReference type="RefSeq" id="WP_036140010.1">
    <property type="nucleotide sequence ID" value="NZ_AVPU01000042.1"/>
</dbReference>
<dbReference type="eggNOG" id="COG0642">
    <property type="taxonomic scope" value="Bacteria"/>
</dbReference>
<dbReference type="SMART" id="SM00388">
    <property type="entry name" value="HisKA"/>
    <property type="match status" value="1"/>
</dbReference>
<evidence type="ECO:0000256" key="8">
    <source>
        <dbReference type="SAM" id="Phobius"/>
    </source>
</evidence>
<feature type="transmembrane region" description="Helical" evidence="8">
    <location>
        <begin position="139"/>
        <end position="162"/>
    </location>
</feature>
<evidence type="ECO:0000313" key="10">
    <source>
        <dbReference type="EMBL" id="KGM53120.1"/>
    </source>
</evidence>
<dbReference type="SUPFAM" id="SSF55874">
    <property type="entry name" value="ATPase domain of HSP90 chaperone/DNA topoisomerase II/histidine kinase"/>
    <property type="match status" value="1"/>
</dbReference>
<dbReference type="Gene3D" id="1.10.287.130">
    <property type="match status" value="1"/>
</dbReference>
<keyword evidence="6" id="KW-0418">Kinase</keyword>
<gene>
    <name evidence="10" type="ORF">N800_11050</name>
</gene>
<dbReference type="PROSITE" id="PS50109">
    <property type="entry name" value="HIS_KIN"/>
    <property type="match status" value="1"/>
</dbReference>
<comment type="caution">
    <text evidence="10">The sequence shown here is derived from an EMBL/GenBank/DDBJ whole genome shotgun (WGS) entry which is preliminary data.</text>
</comment>
<evidence type="ECO:0000313" key="11">
    <source>
        <dbReference type="Proteomes" id="UP000029998"/>
    </source>
</evidence>
<name>A0A0A0ES99_9GAMM</name>
<dbReference type="SMART" id="SM00387">
    <property type="entry name" value="HATPase_c"/>
    <property type="match status" value="1"/>
</dbReference>
<dbReference type="EMBL" id="AVPU01000042">
    <property type="protein sequence ID" value="KGM53120.1"/>
    <property type="molecule type" value="Genomic_DNA"/>
</dbReference>
<dbReference type="Proteomes" id="UP000029998">
    <property type="component" value="Unassembled WGS sequence"/>
</dbReference>
<comment type="catalytic activity">
    <reaction evidence="1">
        <text>ATP + protein L-histidine = ADP + protein N-phospho-L-histidine.</text>
        <dbReference type="EC" id="2.7.13.3"/>
    </reaction>
</comment>
<dbReference type="SUPFAM" id="SSF47384">
    <property type="entry name" value="Homodimeric domain of signal transducing histidine kinase"/>
    <property type="match status" value="1"/>
</dbReference>
<dbReference type="Pfam" id="PF00512">
    <property type="entry name" value="HisKA"/>
    <property type="match status" value="1"/>
</dbReference>
<accession>A0A0A0ES99</accession>
<reference evidence="10 11" key="1">
    <citation type="submission" date="2013-08" db="EMBL/GenBank/DDBJ databases">
        <title>Genome sequencing of Lysobacter.</title>
        <authorList>
            <person name="Zhang S."/>
            <person name="Wang G."/>
        </authorList>
    </citation>
    <scope>NUCLEOTIDE SEQUENCE [LARGE SCALE GENOMIC DNA]</scope>
    <source>
        <strain evidence="10 11">GH1-9</strain>
    </source>
</reference>
<evidence type="ECO:0000256" key="5">
    <source>
        <dbReference type="ARBA" id="ARBA00022692"/>
    </source>
</evidence>
<keyword evidence="8" id="KW-0472">Membrane</keyword>
<evidence type="ECO:0000256" key="1">
    <source>
        <dbReference type="ARBA" id="ARBA00000085"/>
    </source>
</evidence>
<dbReference type="EC" id="2.7.13.3" evidence="2"/>
<evidence type="ECO:0000256" key="7">
    <source>
        <dbReference type="ARBA" id="ARBA00022989"/>
    </source>
</evidence>
<feature type="transmembrane region" description="Helical" evidence="8">
    <location>
        <begin position="12"/>
        <end position="38"/>
    </location>
</feature>
<dbReference type="InterPro" id="IPR036890">
    <property type="entry name" value="HATPase_C_sf"/>
</dbReference>
<dbReference type="Gene3D" id="3.30.565.10">
    <property type="entry name" value="Histidine kinase-like ATPase, C-terminal domain"/>
    <property type="match status" value="1"/>
</dbReference>
<dbReference type="GO" id="GO:0000155">
    <property type="term" value="F:phosphorelay sensor kinase activity"/>
    <property type="evidence" value="ECO:0007669"/>
    <property type="project" value="InterPro"/>
</dbReference>
<proteinExistence type="predicted"/>
<keyword evidence="5 8" id="KW-0812">Transmembrane</keyword>
<dbReference type="InterPro" id="IPR050428">
    <property type="entry name" value="TCS_sensor_his_kinase"/>
</dbReference>
<keyword evidence="3" id="KW-0597">Phosphoprotein</keyword>
<protein>
    <recommendedName>
        <fullName evidence="2">histidine kinase</fullName>
        <ecNumber evidence="2">2.7.13.3</ecNumber>
    </recommendedName>
</protein>
<dbReference type="InterPro" id="IPR003661">
    <property type="entry name" value="HisK_dim/P_dom"/>
</dbReference>
<evidence type="ECO:0000259" key="9">
    <source>
        <dbReference type="PROSITE" id="PS50109"/>
    </source>
</evidence>
<dbReference type="GO" id="GO:0005886">
    <property type="term" value="C:plasma membrane"/>
    <property type="evidence" value="ECO:0007669"/>
    <property type="project" value="TreeGrafter"/>
</dbReference>
<keyword evidence="11" id="KW-1185">Reference proteome</keyword>
<dbReference type="STRING" id="1385517.N800_11050"/>
<organism evidence="10 11">
    <name type="scientific">Lysobacter daejeonensis GH1-9</name>
    <dbReference type="NCBI Taxonomy" id="1385517"/>
    <lineage>
        <taxon>Bacteria</taxon>
        <taxon>Pseudomonadati</taxon>
        <taxon>Pseudomonadota</taxon>
        <taxon>Gammaproteobacteria</taxon>
        <taxon>Lysobacterales</taxon>
        <taxon>Lysobacteraceae</taxon>
        <taxon>Aerolutibacter</taxon>
    </lineage>
</organism>
<dbReference type="InterPro" id="IPR036097">
    <property type="entry name" value="HisK_dim/P_sf"/>
</dbReference>
<dbReference type="InterPro" id="IPR005467">
    <property type="entry name" value="His_kinase_dom"/>
</dbReference>
<evidence type="ECO:0000256" key="6">
    <source>
        <dbReference type="ARBA" id="ARBA00022777"/>
    </source>
</evidence>
<evidence type="ECO:0000256" key="4">
    <source>
        <dbReference type="ARBA" id="ARBA00022679"/>
    </source>
</evidence>
<dbReference type="CDD" id="cd00082">
    <property type="entry name" value="HisKA"/>
    <property type="match status" value="1"/>
</dbReference>
<dbReference type="InterPro" id="IPR003594">
    <property type="entry name" value="HATPase_dom"/>
</dbReference>
<dbReference type="PANTHER" id="PTHR45436">
    <property type="entry name" value="SENSOR HISTIDINE KINASE YKOH"/>
    <property type="match status" value="1"/>
</dbReference>
<evidence type="ECO:0000256" key="3">
    <source>
        <dbReference type="ARBA" id="ARBA00022553"/>
    </source>
</evidence>
<evidence type="ECO:0000256" key="2">
    <source>
        <dbReference type="ARBA" id="ARBA00012438"/>
    </source>
</evidence>
<feature type="domain" description="Histidine kinase" evidence="9">
    <location>
        <begin position="224"/>
        <end position="428"/>
    </location>
</feature>